<name>A0A840R389_9GAMM</name>
<accession>A0A840R389</accession>
<sequence>MPSIHHILKNCPHEVPTRHLERAQKLHRQLMDGTPAANLGGCRVKQTPDIIRFKIGRDWRLLYRKYGALLQPYCLVSRQNFEHVIKRR</sequence>
<dbReference type="EMBL" id="JACHHW010000003">
    <property type="protein sequence ID" value="MBB5187098.1"/>
    <property type="molecule type" value="Genomic_DNA"/>
</dbReference>
<dbReference type="Pfam" id="PF24732">
    <property type="entry name" value="ParE_like"/>
    <property type="match status" value="1"/>
</dbReference>
<dbReference type="AlphaFoldDB" id="A0A840R389"/>
<evidence type="ECO:0000313" key="3">
    <source>
        <dbReference type="Proteomes" id="UP000536640"/>
    </source>
</evidence>
<keyword evidence="3" id="KW-1185">Reference proteome</keyword>
<dbReference type="InterPro" id="IPR056925">
    <property type="entry name" value="ParE-like"/>
</dbReference>
<dbReference type="RefSeq" id="WP_420825304.1">
    <property type="nucleotide sequence ID" value="NZ_JACHHW010000003.1"/>
</dbReference>
<organism evidence="2 3">
    <name type="scientific">Zhongshania antarctica</name>
    <dbReference type="NCBI Taxonomy" id="641702"/>
    <lineage>
        <taxon>Bacteria</taxon>
        <taxon>Pseudomonadati</taxon>
        <taxon>Pseudomonadota</taxon>
        <taxon>Gammaproteobacteria</taxon>
        <taxon>Cellvibrionales</taxon>
        <taxon>Spongiibacteraceae</taxon>
        <taxon>Zhongshania</taxon>
    </lineage>
</organism>
<feature type="domain" description="ParE-like toxin" evidence="1">
    <location>
        <begin position="20"/>
        <end position="82"/>
    </location>
</feature>
<dbReference type="Proteomes" id="UP000536640">
    <property type="component" value="Unassembled WGS sequence"/>
</dbReference>
<reference evidence="2 3" key="1">
    <citation type="submission" date="2020-08" db="EMBL/GenBank/DDBJ databases">
        <title>Genomic Encyclopedia of Type Strains, Phase IV (KMG-IV): sequencing the most valuable type-strain genomes for metagenomic binning, comparative biology and taxonomic classification.</title>
        <authorList>
            <person name="Goeker M."/>
        </authorList>
    </citation>
    <scope>NUCLEOTIDE SEQUENCE [LARGE SCALE GENOMIC DNA]</scope>
    <source>
        <strain evidence="2 3">DSM 25701</strain>
    </source>
</reference>
<protein>
    <recommendedName>
        <fullName evidence="1">ParE-like toxin domain-containing protein</fullName>
    </recommendedName>
</protein>
<evidence type="ECO:0000313" key="2">
    <source>
        <dbReference type="EMBL" id="MBB5187098.1"/>
    </source>
</evidence>
<gene>
    <name evidence="2" type="ORF">HNQ57_001361</name>
</gene>
<comment type="caution">
    <text evidence="2">The sequence shown here is derived from an EMBL/GenBank/DDBJ whole genome shotgun (WGS) entry which is preliminary data.</text>
</comment>
<proteinExistence type="predicted"/>
<evidence type="ECO:0000259" key="1">
    <source>
        <dbReference type="Pfam" id="PF24732"/>
    </source>
</evidence>